<evidence type="ECO:0000256" key="4">
    <source>
        <dbReference type="ARBA" id="ARBA00022729"/>
    </source>
</evidence>
<organism evidence="13 14">
    <name type="scientific">Tetranychus urticae</name>
    <name type="common">Two-spotted spider mite</name>
    <dbReference type="NCBI Taxonomy" id="32264"/>
    <lineage>
        <taxon>Eukaryota</taxon>
        <taxon>Metazoa</taxon>
        <taxon>Ecdysozoa</taxon>
        <taxon>Arthropoda</taxon>
        <taxon>Chelicerata</taxon>
        <taxon>Arachnida</taxon>
        <taxon>Acari</taxon>
        <taxon>Acariformes</taxon>
        <taxon>Trombidiformes</taxon>
        <taxon>Prostigmata</taxon>
        <taxon>Eleutherengona</taxon>
        <taxon>Raphignathae</taxon>
        <taxon>Tetranychoidea</taxon>
        <taxon>Tetranychidae</taxon>
        <taxon>Tetranychus</taxon>
    </lineage>
</organism>
<dbReference type="PANTHER" id="PTHR22897:SF8">
    <property type="entry name" value="SULFHYDRYL OXIDASE"/>
    <property type="match status" value="1"/>
</dbReference>
<keyword evidence="7" id="KW-1015">Disulfide bond</keyword>
<dbReference type="GO" id="GO:0006457">
    <property type="term" value="P:protein folding"/>
    <property type="evidence" value="ECO:0007669"/>
    <property type="project" value="TreeGrafter"/>
</dbReference>
<dbReference type="SUPFAM" id="SSF69000">
    <property type="entry name" value="FAD-dependent thiol oxidase"/>
    <property type="match status" value="1"/>
</dbReference>
<feature type="chain" id="PRO_5007729056" description="Sulfhydryl oxidase" evidence="11">
    <location>
        <begin position="21"/>
        <end position="610"/>
    </location>
</feature>
<keyword evidence="8" id="KW-0325">Glycoprotein</keyword>
<evidence type="ECO:0000313" key="13">
    <source>
        <dbReference type="EnsemblMetazoa" id="tetur18g03685.1"/>
    </source>
</evidence>
<dbReference type="Proteomes" id="UP000015104">
    <property type="component" value="Unassembled WGS sequence"/>
</dbReference>
<feature type="transmembrane region" description="Helical" evidence="10">
    <location>
        <begin position="588"/>
        <end position="609"/>
    </location>
</feature>
<dbReference type="InterPro" id="IPR040986">
    <property type="entry name" value="QSOX_FAD-bd_dom"/>
</dbReference>
<evidence type="ECO:0000256" key="3">
    <source>
        <dbReference type="ARBA" id="ARBA00022630"/>
    </source>
</evidence>
<evidence type="ECO:0000256" key="11">
    <source>
        <dbReference type="SAM" id="SignalP"/>
    </source>
</evidence>
<name>T1KRI9_TETUR</name>
<keyword evidence="10" id="KW-0812">Transmembrane</keyword>
<evidence type="ECO:0000256" key="8">
    <source>
        <dbReference type="ARBA" id="ARBA00023180"/>
    </source>
</evidence>
<dbReference type="GO" id="GO:0016971">
    <property type="term" value="F:flavin-dependent sulfhydryl oxidase activity"/>
    <property type="evidence" value="ECO:0007669"/>
    <property type="project" value="InterPro"/>
</dbReference>
<protein>
    <recommendedName>
        <fullName evidence="10">Sulfhydryl oxidase</fullName>
        <ecNumber evidence="10">1.8.3.2</ecNumber>
    </recommendedName>
</protein>
<dbReference type="AlphaFoldDB" id="T1KRI9"/>
<dbReference type="GO" id="GO:0000139">
    <property type="term" value="C:Golgi membrane"/>
    <property type="evidence" value="ECO:0007669"/>
    <property type="project" value="TreeGrafter"/>
</dbReference>
<dbReference type="Gene3D" id="1.20.120.310">
    <property type="entry name" value="ERV/ALR sulfhydryl oxidase domain"/>
    <property type="match status" value="1"/>
</dbReference>
<dbReference type="GO" id="GO:0005615">
    <property type="term" value="C:extracellular space"/>
    <property type="evidence" value="ECO:0007669"/>
    <property type="project" value="TreeGrafter"/>
</dbReference>
<evidence type="ECO:0000313" key="14">
    <source>
        <dbReference type="Proteomes" id="UP000015104"/>
    </source>
</evidence>
<dbReference type="InterPro" id="IPR013766">
    <property type="entry name" value="Thioredoxin_domain"/>
</dbReference>
<keyword evidence="4 11" id="KW-0732">Signal</keyword>
<keyword evidence="14" id="KW-1185">Reference proteome</keyword>
<dbReference type="InterPro" id="IPR036249">
    <property type="entry name" value="Thioredoxin-like_sf"/>
</dbReference>
<dbReference type="SUPFAM" id="SSF52833">
    <property type="entry name" value="Thioredoxin-like"/>
    <property type="match status" value="1"/>
</dbReference>
<dbReference type="eggNOG" id="KOG1731">
    <property type="taxonomic scope" value="Eukaryota"/>
</dbReference>
<keyword evidence="6 10" id="KW-0560">Oxidoreductase</keyword>
<evidence type="ECO:0000259" key="12">
    <source>
        <dbReference type="PROSITE" id="PS51324"/>
    </source>
</evidence>
<keyword evidence="10" id="KW-1133">Transmembrane helix</keyword>
<dbReference type="GO" id="GO:0003756">
    <property type="term" value="F:protein disulfide isomerase activity"/>
    <property type="evidence" value="ECO:0007669"/>
    <property type="project" value="TreeGrafter"/>
</dbReference>
<evidence type="ECO:0000256" key="1">
    <source>
        <dbReference type="ARBA" id="ARBA00001974"/>
    </source>
</evidence>
<proteinExistence type="inferred from homology"/>
<keyword evidence="10" id="KW-0472">Membrane</keyword>
<feature type="domain" description="ERV/ALR sulfhydryl oxidase" evidence="12">
    <location>
        <begin position="396"/>
        <end position="551"/>
    </location>
</feature>
<dbReference type="OMA" id="YGELWNE"/>
<dbReference type="Gene3D" id="3.40.30.10">
    <property type="entry name" value="Glutaredoxin"/>
    <property type="match status" value="1"/>
</dbReference>
<gene>
    <name evidence="13" type="primary">107366470</name>
</gene>
<evidence type="ECO:0000256" key="5">
    <source>
        <dbReference type="ARBA" id="ARBA00022827"/>
    </source>
</evidence>
<comment type="catalytic activity">
    <reaction evidence="9 10">
        <text>2 R'C(R)SH + O2 = R'C(R)S-S(R)CR' + H2O2</text>
        <dbReference type="Rhea" id="RHEA:17357"/>
        <dbReference type="ChEBI" id="CHEBI:15379"/>
        <dbReference type="ChEBI" id="CHEBI:16240"/>
        <dbReference type="ChEBI" id="CHEBI:16520"/>
        <dbReference type="ChEBI" id="CHEBI:17412"/>
        <dbReference type="EC" id="1.8.3.2"/>
    </reaction>
</comment>
<comment type="similarity">
    <text evidence="2">Belongs to the quiescin-sulfhydryl oxidase (QSOX) family.</text>
</comment>
<dbReference type="EC" id="1.8.3.2" evidence="10"/>
<dbReference type="Gene3D" id="1.20.120.1960">
    <property type="entry name" value="QSOX sulfhydryl oxidase domain"/>
    <property type="match status" value="1"/>
</dbReference>
<dbReference type="Pfam" id="PF18371">
    <property type="entry name" value="FAD_SOX"/>
    <property type="match status" value="1"/>
</dbReference>
<keyword evidence="3 10" id="KW-0285">Flavoprotein</keyword>
<feature type="signal peptide" evidence="11">
    <location>
        <begin position="1"/>
        <end position="20"/>
    </location>
</feature>
<comment type="cofactor">
    <cofactor evidence="1 10">
        <name>FAD</name>
        <dbReference type="ChEBI" id="CHEBI:57692"/>
    </cofactor>
</comment>
<dbReference type="Pfam" id="PF00085">
    <property type="entry name" value="Thioredoxin"/>
    <property type="match status" value="1"/>
</dbReference>
<dbReference type="EMBL" id="CAEY01000394">
    <property type="status" value="NOT_ANNOTATED_CDS"/>
    <property type="molecule type" value="Genomic_DNA"/>
</dbReference>
<dbReference type="PROSITE" id="PS51324">
    <property type="entry name" value="ERV_ALR"/>
    <property type="match status" value="1"/>
</dbReference>
<dbReference type="InterPro" id="IPR036774">
    <property type="entry name" value="ERV/ALR_sulphydryl_oxid_sf"/>
</dbReference>
<evidence type="ECO:0000256" key="2">
    <source>
        <dbReference type="ARBA" id="ARBA00006041"/>
    </source>
</evidence>
<evidence type="ECO:0000256" key="7">
    <source>
        <dbReference type="ARBA" id="ARBA00023157"/>
    </source>
</evidence>
<accession>T1KRI9</accession>
<reference evidence="14" key="1">
    <citation type="submission" date="2011-08" db="EMBL/GenBank/DDBJ databases">
        <authorList>
            <person name="Rombauts S."/>
        </authorList>
    </citation>
    <scope>NUCLEOTIDE SEQUENCE</scope>
    <source>
        <strain evidence="14">London</strain>
    </source>
</reference>
<dbReference type="InterPro" id="IPR042568">
    <property type="entry name" value="QSOX_FAD-bd_sf"/>
</dbReference>
<dbReference type="EnsemblMetazoa" id="tetur18g03685.1">
    <property type="protein sequence ID" value="tetur18g03685.1"/>
    <property type="gene ID" value="tetur18g03685"/>
</dbReference>
<dbReference type="InterPro" id="IPR017905">
    <property type="entry name" value="ERV/ALR_sulphydryl_oxidase"/>
</dbReference>
<evidence type="ECO:0000256" key="9">
    <source>
        <dbReference type="ARBA" id="ARBA00048864"/>
    </source>
</evidence>
<dbReference type="PANTHER" id="PTHR22897">
    <property type="entry name" value="QUIESCIN Q6-RELATED SULFHYDRYL OXIDASE"/>
    <property type="match status" value="1"/>
</dbReference>
<dbReference type="KEGG" id="tut:107366470"/>
<keyword evidence="5 10" id="KW-0274">FAD</keyword>
<evidence type="ECO:0000256" key="10">
    <source>
        <dbReference type="RuleBase" id="RU371123"/>
    </source>
</evidence>
<dbReference type="Pfam" id="PF04777">
    <property type="entry name" value="Evr1_Alr"/>
    <property type="match status" value="1"/>
</dbReference>
<evidence type="ECO:0000256" key="6">
    <source>
        <dbReference type="ARBA" id="ARBA00023002"/>
    </source>
</evidence>
<reference evidence="13" key="2">
    <citation type="submission" date="2015-06" db="UniProtKB">
        <authorList>
            <consortium name="EnsemblMetazoa"/>
        </authorList>
    </citation>
    <scope>IDENTIFICATION</scope>
</reference>
<dbReference type="InterPro" id="IPR039798">
    <property type="entry name" value="Sulfhydryl_oxidase"/>
</dbReference>
<dbReference type="OrthoDB" id="59470at2759"/>
<dbReference type="HOGENOM" id="CLU_020182_1_0_1"/>
<sequence length="610" mass="71119">MNGFLLFLATIIGILYPVDLTSKWYPRPPSRQGRPVLYKLDDPNIINLDSENFETFVTNPNRDYILLVQFYIDWSEGSRSVVQAYSDLARNISTWENIVRVGAINCAEENNIDVCREYGWVAYPVFKLFPPGNIMATPEPSIKLIEYNTVGKKMYKFRNVILEYIDQLITNHTNYPTSWPVFDSLQVDSLKDLETHFQNQTKDSTILLLIDRDNRDLNRMVLLDMSVYQANLIIRRTQLSQQLYEQLKKNSSGEPIFLFMSIGKHGKSFLKLISSDEIGGNNRESITKYIETHFATNIRNKRMDPIYMSDLYKGLRHSLYNEVTLHKKLNGSQIAALAAYISVIYRYFPFDNENPRRFFKRMDQWMRIRKPDKILDSIDLLAIMRVGSEGFIPQTDHYHHCKSGYPCSLWLIFHALTVSEYIKNNRYKMETIGLDKSNSINSFKSKAQAIETSSSSSVLLETTISLDQDEKERLAHRKKYPVLFAMRDYVRHFYSCAECSSHFTTLSNDFEQRLIYPNSSVLTLWEVHNNISQRLSRENPDHPRSLWPSRNTCPRCFTPADNWVVPEVFNFLLFHYSKDHMVALRNSVPPLCSIPSSVFLFILIMIISIY</sequence>